<comment type="subcellular location">
    <subcellularLocation>
        <location evidence="1">Nucleus</location>
    </subcellularLocation>
</comment>
<dbReference type="Gene3D" id="4.10.240.10">
    <property type="entry name" value="Zn(2)-C6 fungal-type DNA-binding domain"/>
    <property type="match status" value="1"/>
</dbReference>
<dbReference type="PROSITE" id="PS50048">
    <property type="entry name" value="ZN2_CY6_FUNGAL_2"/>
    <property type="match status" value="1"/>
</dbReference>
<name>A0A0A1UVG0_9HYPO</name>
<dbReference type="GO" id="GO:0045944">
    <property type="term" value="P:positive regulation of transcription by RNA polymerase II"/>
    <property type="evidence" value="ECO:0007669"/>
    <property type="project" value="TreeGrafter"/>
</dbReference>
<feature type="region of interest" description="Disordered" evidence="3">
    <location>
        <begin position="80"/>
        <end position="117"/>
    </location>
</feature>
<comment type="caution">
    <text evidence="5">The sequence shown here is derived from an EMBL/GenBank/DDBJ whole genome shotgun (WGS) entry which is preliminary data.</text>
</comment>
<dbReference type="HOGENOM" id="CLU_014597_1_0_1"/>
<evidence type="ECO:0000259" key="4">
    <source>
        <dbReference type="PROSITE" id="PS50048"/>
    </source>
</evidence>
<accession>A0A0A1UVG0</accession>
<dbReference type="GO" id="GO:0000976">
    <property type="term" value="F:transcription cis-regulatory region binding"/>
    <property type="evidence" value="ECO:0007669"/>
    <property type="project" value="TreeGrafter"/>
</dbReference>
<evidence type="ECO:0000256" key="2">
    <source>
        <dbReference type="ARBA" id="ARBA00023242"/>
    </source>
</evidence>
<dbReference type="PANTHER" id="PTHR37534:SF11">
    <property type="entry name" value="ZN(II)2CYS6 TRANSCRIPTION FACTOR (EUROFUNG)"/>
    <property type="match status" value="1"/>
</dbReference>
<dbReference type="PROSITE" id="PS00463">
    <property type="entry name" value="ZN2_CY6_FUNGAL_1"/>
    <property type="match status" value="1"/>
</dbReference>
<dbReference type="GO" id="GO:0008270">
    <property type="term" value="F:zinc ion binding"/>
    <property type="evidence" value="ECO:0007669"/>
    <property type="project" value="InterPro"/>
</dbReference>
<dbReference type="GO" id="GO:0000981">
    <property type="term" value="F:DNA-binding transcription factor activity, RNA polymerase II-specific"/>
    <property type="evidence" value="ECO:0007669"/>
    <property type="project" value="InterPro"/>
</dbReference>
<dbReference type="Pfam" id="PF00172">
    <property type="entry name" value="Zn_clus"/>
    <property type="match status" value="1"/>
</dbReference>
<sequence>MSATAIIAGNAAQSQNPARNKLELRRKTLASTKKRSRGGCLTCKQKHAKCDEARPSCRNCSRKGLTCGGYSRGFTWSYKHQSGPRTAEAKQVNRRSSQSTENEKDYAPSPASSKGDAPLVDSNFASSLLPFDDAFYASDDCQPILSQYWPPASVFANEDALACLDRSMGLPPNPWPLDSSASEQVSFPRGFRVSQDIPLPTPLRGGPETVDRLITNWFEQVCPIWSAFDSCFNQNRKIASELMHHSAAVFNTLQSMSASYLSARLPQMKRPALRLLKTATATILSEADSLRGRDIPNTVPTGLLFSLFCVGTSVCWLDASRLGLPFLQEAKCLLQRLSWQDIPRTDDQLEILAFFKKSLLYWEMLLSFVDDYDPGSDSGSREQENRTSPARNTRDTSTDAFPHPWTGISSQTSRLFSQSIRLCRSYRRRVSKPSGSEVALSAAMQEIQEAKKLEEHLLGLEFSSATPVNHTGDERTPWLHLAYVAEAYQLASLLQLYLTFPGLVALRLPSDSGLETSGSVPCDKWTIPLALRLTKLLEQIPPESGSRVIQPLLYICASTGLCYNISPCSLIPAYQADTVVSESRPVTLGSLDILGYVNQMDTNDGDQSDAAPVPEIAVEIGNARNFILRRLDTLACTLHPRPIVVAKQLVEQIWAAYDDESRGCTSGHWLDVMEAQDLRSLFG</sequence>
<evidence type="ECO:0000313" key="5">
    <source>
        <dbReference type="EMBL" id="EXV01877.1"/>
    </source>
</evidence>
<evidence type="ECO:0000256" key="3">
    <source>
        <dbReference type="SAM" id="MobiDB-lite"/>
    </source>
</evidence>
<keyword evidence="2" id="KW-0539">Nucleus</keyword>
<evidence type="ECO:0000256" key="1">
    <source>
        <dbReference type="ARBA" id="ARBA00004123"/>
    </source>
</evidence>
<protein>
    <submittedName>
        <fullName evidence="5">Zn(2)-Cys(6) zinc finger domain protein</fullName>
    </submittedName>
</protein>
<dbReference type="GO" id="GO:0005634">
    <property type="term" value="C:nucleus"/>
    <property type="evidence" value="ECO:0007669"/>
    <property type="project" value="UniProtKB-SubCell"/>
</dbReference>
<evidence type="ECO:0000313" key="6">
    <source>
        <dbReference type="Proteomes" id="UP000030151"/>
    </source>
</evidence>
<dbReference type="CDD" id="cd00067">
    <property type="entry name" value="GAL4"/>
    <property type="match status" value="1"/>
</dbReference>
<dbReference type="SUPFAM" id="SSF57701">
    <property type="entry name" value="Zn2/Cys6 DNA-binding domain"/>
    <property type="match status" value="1"/>
</dbReference>
<dbReference type="Pfam" id="PF11951">
    <property type="entry name" value="Fungal_trans_2"/>
    <property type="match status" value="2"/>
</dbReference>
<dbReference type="SMART" id="SM00066">
    <property type="entry name" value="GAL4"/>
    <property type="match status" value="1"/>
</dbReference>
<dbReference type="InterPro" id="IPR021858">
    <property type="entry name" value="Fun_TF"/>
</dbReference>
<reference evidence="5 6" key="1">
    <citation type="submission" date="2014-02" db="EMBL/GenBank/DDBJ databases">
        <title>The genome sequence of the entomopathogenic fungus Metarhizium robertsii ARSEF 2575.</title>
        <authorList>
            <person name="Giuliano Garisto Donzelli B."/>
            <person name="Roe B.A."/>
            <person name="Macmil S.L."/>
            <person name="Krasnoff S.B."/>
            <person name="Gibson D.M."/>
        </authorList>
    </citation>
    <scope>NUCLEOTIDE SEQUENCE [LARGE SCALE GENOMIC DNA]</scope>
    <source>
        <strain evidence="5 6">ARSEF 2575</strain>
    </source>
</reference>
<proteinExistence type="predicted"/>
<dbReference type="InterPro" id="IPR001138">
    <property type="entry name" value="Zn2Cys6_DnaBD"/>
</dbReference>
<feature type="region of interest" description="Disordered" evidence="3">
    <location>
        <begin position="376"/>
        <end position="403"/>
    </location>
</feature>
<dbReference type="InterPro" id="IPR036864">
    <property type="entry name" value="Zn2-C6_fun-type_DNA-bd_sf"/>
</dbReference>
<organism evidence="5 6">
    <name type="scientific">Metarhizium robertsii</name>
    <dbReference type="NCBI Taxonomy" id="568076"/>
    <lineage>
        <taxon>Eukaryota</taxon>
        <taxon>Fungi</taxon>
        <taxon>Dikarya</taxon>
        <taxon>Ascomycota</taxon>
        <taxon>Pezizomycotina</taxon>
        <taxon>Sordariomycetes</taxon>
        <taxon>Hypocreomycetidae</taxon>
        <taxon>Hypocreales</taxon>
        <taxon>Clavicipitaceae</taxon>
        <taxon>Metarhizium</taxon>
    </lineage>
</organism>
<dbReference type="eggNOG" id="ENOG502R1US">
    <property type="taxonomic scope" value="Eukaryota"/>
</dbReference>
<dbReference type="PANTHER" id="PTHR37534">
    <property type="entry name" value="TRANSCRIPTIONAL ACTIVATOR PROTEIN UGA3"/>
    <property type="match status" value="1"/>
</dbReference>
<dbReference type="Proteomes" id="UP000030151">
    <property type="component" value="Unassembled WGS sequence"/>
</dbReference>
<dbReference type="AlphaFoldDB" id="A0A0A1UVG0"/>
<dbReference type="EMBL" id="JELW01000006">
    <property type="protein sequence ID" value="EXV01877.1"/>
    <property type="molecule type" value="Genomic_DNA"/>
</dbReference>
<feature type="domain" description="Zn(2)-C6 fungal-type" evidence="4">
    <location>
        <begin position="39"/>
        <end position="67"/>
    </location>
</feature>
<feature type="region of interest" description="Disordered" evidence="3">
    <location>
        <begin position="1"/>
        <end position="22"/>
    </location>
</feature>
<gene>
    <name evidence="5" type="ORF">X797_004711</name>
</gene>